<dbReference type="EMBL" id="NTKD01000016">
    <property type="protein sequence ID" value="PDH40002.1"/>
    <property type="molecule type" value="Genomic_DNA"/>
</dbReference>
<feature type="transmembrane region" description="Helical" evidence="1">
    <location>
        <begin position="6"/>
        <end position="35"/>
    </location>
</feature>
<accession>A0A2A5WU38</accession>
<dbReference type="Gene3D" id="3.40.50.1820">
    <property type="entry name" value="alpha/beta hydrolase"/>
    <property type="match status" value="1"/>
</dbReference>
<keyword evidence="1" id="KW-0472">Membrane</keyword>
<dbReference type="InterPro" id="IPR029058">
    <property type="entry name" value="AB_hydrolase_fold"/>
</dbReference>
<dbReference type="Proteomes" id="UP000219327">
    <property type="component" value="Unassembled WGS sequence"/>
</dbReference>
<proteinExistence type="predicted"/>
<keyword evidence="1" id="KW-0812">Transmembrane</keyword>
<dbReference type="Pfam" id="PF11288">
    <property type="entry name" value="DUF3089"/>
    <property type="match status" value="1"/>
</dbReference>
<evidence type="ECO:0000313" key="3">
    <source>
        <dbReference type="Proteomes" id="UP000219327"/>
    </source>
</evidence>
<sequence length="391" mass="43217">MKTLKILAGVVGLLIVITAGLMVSGYGGALFFMAFHSLNKPAGSFDPAMTSPAPDYAQQVNWAALPTMDDPSDLVPEGVVTVEQGNHPTDVFFIHPTGFLTSGSWTSPMDPDSGTEANTQWMMANQASAFNGCCNVYAPRYRESNIFAYFEPDEGREAVMAFAYDDVRRAFEHYIDHHNQGRPFVIASHSQGTHHSMRLLTEVIDTTELHERMVASYLIGSILIPVSPDWFDSLQNIAPCSRADDLHCVVHWDTMPEGGQPMQRSAPSLCTNPLSWRADEEFAERALNEGAVLPVGTFHKAMGRAPDEAAPQVFGTITAPLSEQTSAQCREGSLFAERQTRPEFTAVITEMTGTYHELDYALFYMNIRNNARLRTQTYLETLVHADPSPVM</sequence>
<organism evidence="2 3">
    <name type="scientific">OM182 bacterium MED-G24</name>
    <dbReference type="NCBI Taxonomy" id="1986255"/>
    <lineage>
        <taxon>Bacteria</taxon>
        <taxon>Pseudomonadati</taxon>
        <taxon>Pseudomonadota</taxon>
        <taxon>Gammaproteobacteria</taxon>
        <taxon>OMG group</taxon>
        <taxon>OM182 clade</taxon>
    </lineage>
</organism>
<comment type="caution">
    <text evidence="2">The sequence shown here is derived from an EMBL/GenBank/DDBJ whole genome shotgun (WGS) entry which is preliminary data.</text>
</comment>
<keyword evidence="1" id="KW-1133">Transmembrane helix</keyword>
<protein>
    <recommendedName>
        <fullName evidence="4">DUF3089 domain-containing protein</fullName>
    </recommendedName>
</protein>
<evidence type="ECO:0008006" key="4">
    <source>
        <dbReference type="Google" id="ProtNLM"/>
    </source>
</evidence>
<evidence type="ECO:0000313" key="2">
    <source>
        <dbReference type="EMBL" id="PDH40002.1"/>
    </source>
</evidence>
<evidence type="ECO:0000256" key="1">
    <source>
        <dbReference type="SAM" id="Phobius"/>
    </source>
</evidence>
<dbReference type="SUPFAM" id="SSF53474">
    <property type="entry name" value="alpha/beta-Hydrolases"/>
    <property type="match status" value="1"/>
</dbReference>
<dbReference type="AlphaFoldDB" id="A0A2A5WU38"/>
<name>A0A2A5WU38_9GAMM</name>
<gene>
    <name evidence="2" type="ORF">CNE99_04350</name>
</gene>
<reference evidence="2 3" key="1">
    <citation type="submission" date="2017-08" db="EMBL/GenBank/DDBJ databases">
        <title>Fine stratification of microbial communities through a metagenomic profile of the photic zone.</title>
        <authorList>
            <person name="Haro-Moreno J.M."/>
            <person name="Lopez-Perez M."/>
            <person name="De La Torre J."/>
            <person name="Picazo A."/>
            <person name="Camacho A."/>
            <person name="Rodriguez-Valera F."/>
        </authorList>
    </citation>
    <scope>NUCLEOTIDE SEQUENCE [LARGE SCALE GENOMIC DNA]</scope>
    <source>
        <strain evidence="2">MED-G24</strain>
    </source>
</reference>
<dbReference type="InterPro" id="IPR021440">
    <property type="entry name" value="DUF3089"/>
</dbReference>